<dbReference type="PANTHER" id="PTHR40048">
    <property type="entry name" value="RHAMNOSYL O-METHYLTRANSFERASE"/>
    <property type="match status" value="1"/>
</dbReference>
<dbReference type="GO" id="GO:0008610">
    <property type="term" value="P:lipid biosynthetic process"/>
    <property type="evidence" value="ECO:0007669"/>
    <property type="project" value="InterPro"/>
</dbReference>
<evidence type="ECO:0000313" key="3">
    <source>
        <dbReference type="EMBL" id="OGL43714.1"/>
    </source>
</evidence>
<name>A0A1F7RRP9_9BACT</name>
<dbReference type="GO" id="GO:0005886">
    <property type="term" value="C:plasma membrane"/>
    <property type="evidence" value="ECO:0007669"/>
    <property type="project" value="TreeGrafter"/>
</dbReference>
<organism evidence="3 4">
    <name type="scientific">Candidatus Schekmanbacteria bacterium RBG_13_48_7</name>
    <dbReference type="NCBI Taxonomy" id="1817878"/>
    <lineage>
        <taxon>Bacteria</taxon>
        <taxon>Candidatus Schekmaniibacteriota</taxon>
    </lineage>
</organism>
<accession>A0A1F7RRP9</accession>
<dbReference type="Proteomes" id="UP000179266">
    <property type="component" value="Unassembled WGS sequence"/>
</dbReference>
<dbReference type="InterPro" id="IPR029063">
    <property type="entry name" value="SAM-dependent_MTases_sf"/>
</dbReference>
<protein>
    <submittedName>
        <fullName evidence="3">Uncharacterized protein</fullName>
    </submittedName>
</protein>
<sequence length="256" mass="29314">MDSYMEENLNMPLSKVLSIIQDRIMNQSTYFGVKALQSPIDYWIYQEIIFETKPDVIIEIGNANGGGILSLAHICDLIGKGRIIGLDLSHLDVPEHVKQHPRITFIRGDACQSFEKVKNLISNDERVMVIEDSSHTYENTLNLLRTYSHLVKVGDYFIVEDGICHHGLPLGPAPGPYEAIETFVNENSDFEIDRNRESFLITWNPKGYLKRKSDSGRTAYANPPRDRIKKCFLSLREFIKLFMPPIVSILLRMIKK</sequence>
<dbReference type="SUPFAM" id="SSF53335">
    <property type="entry name" value="S-adenosyl-L-methionine-dependent methyltransferases"/>
    <property type="match status" value="1"/>
</dbReference>
<reference evidence="3 4" key="1">
    <citation type="journal article" date="2016" name="Nat. Commun.">
        <title>Thousands of microbial genomes shed light on interconnected biogeochemical processes in an aquifer system.</title>
        <authorList>
            <person name="Anantharaman K."/>
            <person name="Brown C.T."/>
            <person name="Hug L.A."/>
            <person name="Sharon I."/>
            <person name="Castelle C.J."/>
            <person name="Probst A.J."/>
            <person name="Thomas B.C."/>
            <person name="Singh A."/>
            <person name="Wilkins M.J."/>
            <person name="Karaoz U."/>
            <person name="Brodie E.L."/>
            <person name="Williams K.H."/>
            <person name="Hubbard S.S."/>
            <person name="Banfield J.F."/>
        </authorList>
    </citation>
    <scope>NUCLEOTIDE SEQUENCE [LARGE SCALE GENOMIC DNA]</scope>
</reference>
<gene>
    <name evidence="3" type="ORF">A2161_13410</name>
</gene>
<proteinExistence type="predicted"/>
<evidence type="ECO:0000256" key="1">
    <source>
        <dbReference type="ARBA" id="ARBA00022603"/>
    </source>
</evidence>
<dbReference type="Pfam" id="PF04989">
    <property type="entry name" value="RMNT_CmcI"/>
    <property type="match status" value="1"/>
</dbReference>
<dbReference type="GO" id="GO:0071770">
    <property type="term" value="P:DIM/DIP cell wall layer assembly"/>
    <property type="evidence" value="ECO:0007669"/>
    <property type="project" value="TreeGrafter"/>
</dbReference>
<dbReference type="GO" id="GO:0008168">
    <property type="term" value="F:methyltransferase activity"/>
    <property type="evidence" value="ECO:0007669"/>
    <property type="project" value="UniProtKB-KW"/>
</dbReference>
<dbReference type="InterPro" id="IPR007072">
    <property type="entry name" value="RNMT_CmcI"/>
</dbReference>
<comment type="caution">
    <text evidence="3">The sequence shown here is derived from an EMBL/GenBank/DDBJ whole genome shotgun (WGS) entry which is preliminary data.</text>
</comment>
<evidence type="ECO:0000313" key="4">
    <source>
        <dbReference type="Proteomes" id="UP000179266"/>
    </source>
</evidence>
<keyword evidence="2" id="KW-0808">Transferase</keyword>
<dbReference type="PANTHER" id="PTHR40048:SF1">
    <property type="entry name" value="RHAMNOSYL O-METHYLTRANSFERASE"/>
    <property type="match status" value="1"/>
</dbReference>
<dbReference type="AlphaFoldDB" id="A0A1F7RRP9"/>
<dbReference type="GO" id="GO:0032259">
    <property type="term" value="P:methylation"/>
    <property type="evidence" value="ECO:0007669"/>
    <property type="project" value="UniProtKB-KW"/>
</dbReference>
<evidence type="ECO:0000256" key="2">
    <source>
        <dbReference type="ARBA" id="ARBA00022679"/>
    </source>
</evidence>
<dbReference type="Gene3D" id="3.40.50.150">
    <property type="entry name" value="Vaccinia Virus protein VP39"/>
    <property type="match status" value="1"/>
</dbReference>
<keyword evidence="1" id="KW-0489">Methyltransferase</keyword>
<dbReference type="EMBL" id="MGDD01000257">
    <property type="protein sequence ID" value="OGL43714.1"/>
    <property type="molecule type" value="Genomic_DNA"/>
</dbReference>